<evidence type="ECO:0000313" key="2">
    <source>
        <dbReference type="EMBL" id="KAJ7726036.1"/>
    </source>
</evidence>
<dbReference type="AlphaFoldDB" id="A0AAD7MP66"/>
<feature type="compositionally biased region" description="Basic and acidic residues" evidence="1">
    <location>
        <begin position="7"/>
        <end position="23"/>
    </location>
</feature>
<accession>A0AAD7MP66</accession>
<sequence>MSRQQRRQYERLRRDIPESFEGSHDGSYLDDVLHGRTAASFSNAGEELTQEDVAAANDNLYEGLRESQQERLGQYVDSRTRRNRTQDWVDVFRKQIPCMADAFLKYSLDSGNAGLDYLYELPGDAVVQETREVLVVDMFAATYKHLSLIAGDEYISTACLRQGWMPVSAYYPTVVITVRALEVFRVTNLRCPRLGVQAFTRMLCDIHGVAPRPYLGAQFSVALDLYHAVRADVDSRVQVALGRDAPNWRLKNSCPACLYKVEDEPTLLIPVISVLCRTGQPGRPGPAIPERVFTL</sequence>
<organism evidence="2 3">
    <name type="scientific">Mycena maculata</name>
    <dbReference type="NCBI Taxonomy" id="230809"/>
    <lineage>
        <taxon>Eukaryota</taxon>
        <taxon>Fungi</taxon>
        <taxon>Dikarya</taxon>
        <taxon>Basidiomycota</taxon>
        <taxon>Agaricomycotina</taxon>
        <taxon>Agaricomycetes</taxon>
        <taxon>Agaricomycetidae</taxon>
        <taxon>Agaricales</taxon>
        <taxon>Marasmiineae</taxon>
        <taxon>Mycenaceae</taxon>
        <taxon>Mycena</taxon>
    </lineage>
</organism>
<name>A0AAD7MP66_9AGAR</name>
<evidence type="ECO:0000256" key="1">
    <source>
        <dbReference type="SAM" id="MobiDB-lite"/>
    </source>
</evidence>
<gene>
    <name evidence="2" type="ORF">DFH07DRAFT_970647</name>
</gene>
<dbReference type="Proteomes" id="UP001215280">
    <property type="component" value="Unassembled WGS sequence"/>
</dbReference>
<protein>
    <submittedName>
        <fullName evidence="2">Uncharacterized protein</fullName>
    </submittedName>
</protein>
<evidence type="ECO:0000313" key="3">
    <source>
        <dbReference type="Proteomes" id="UP001215280"/>
    </source>
</evidence>
<comment type="caution">
    <text evidence="2">The sequence shown here is derived from an EMBL/GenBank/DDBJ whole genome shotgun (WGS) entry which is preliminary data.</text>
</comment>
<feature type="region of interest" description="Disordered" evidence="1">
    <location>
        <begin position="1"/>
        <end position="23"/>
    </location>
</feature>
<reference evidence="2" key="1">
    <citation type="submission" date="2023-03" db="EMBL/GenBank/DDBJ databases">
        <title>Massive genome expansion in bonnet fungi (Mycena s.s.) driven by repeated elements and novel gene families across ecological guilds.</title>
        <authorList>
            <consortium name="Lawrence Berkeley National Laboratory"/>
            <person name="Harder C.B."/>
            <person name="Miyauchi S."/>
            <person name="Viragh M."/>
            <person name="Kuo A."/>
            <person name="Thoen E."/>
            <person name="Andreopoulos B."/>
            <person name="Lu D."/>
            <person name="Skrede I."/>
            <person name="Drula E."/>
            <person name="Henrissat B."/>
            <person name="Morin E."/>
            <person name="Kohler A."/>
            <person name="Barry K."/>
            <person name="LaButti K."/>
            <person name="Morin E."/>
            <person name="Salamov A."/>
            <person name="Lipzen A."/>
            <person name="Mereny Z."/>
            <person name="Hegedus B."/>
            <person name="Baldrian P."/>
            <person name="Stursova M."/>
            <person name="Weitz H."/>
            <person name="Taylor A."/>
            <person name="Grigoriev I.V."/>
            <person name="Nagy L.G."/>
            <person name="Martin F."/>
            <person name="Kauserud H."/>
        </authorList>
    </citation>
    <scope>NUCLEOTIDE SEQUENCE</scope>
    <source>
        <strain evidence="2">CBHHK188m</strain>
    </source>
</reference>
<proteinExistence type="predicted"/>
<keyword evidence="3" id="KW-1185">Reference proteome</keyword>
<dbReference type="EMBL" id="JARJLG010000223">
    <property type="protein sequence ID" value="KAJ7726036.1"/>
    <property type="molecule type" value="Genomic_DNA"/>
</dbReference>